<accession>A0AAD6SRJ2</accession>
<evidence type="ECO:0000313" key="1">
    <source>
        <dbReference type="EMBL" id="KAJ7031218.1"/>
    </source>
</evidence>
<organism evidence="1 2">
    <name type="scientific">Mycena alexandri</name>
    <dbReference type="NCBI Taxonomy" id="1745969"/>
    <lineage>
        <taxon>Eukaryota</taxon>
        <taxon>Fungi</taxon>
        <taxon>Dikarya</taxon>
        <taxon>Basidiomycota</taxon>
        <taxon>Agaricomycotina</taxon>
        <taxon>Agaricomycetes</taxon>
        <taxon>Agaricomycetidae</taxon>
        <taxon>Agaricales</taxon>
        <taxon>Marasmiineae</taxon>
        <taxon>Mycenaceae</taxon>
        <taxon>Mycena</taxon>
    </lineage>
</organism>
<reference evidence="1" key="1">
    <citation type="submission" date="2023-03" db="EMBL/GenBank/DDBJ databases">
        <title>Massive genome expansion in bonnet fungi (Mycena s.s.) driven by repeated elements and novel gene families across ecological guilds.</title>
        <authorList>
            <consortium name="Lawrence Berkeley National Laboratory"/>
            <person name="Harder C.B."/>
            <person name="Miyauchi S."/>
            <person name="Viragh M."/>
            <person name="Kuo A."/>
            <person name="Thoen E."/>
            <person name="Andreopoulos B."/>
            <person name="Lu D."/>
            <person name="Skrede I."/>
            <person name="Drula E."/>
            <person name="Henrissat B."/>
            <person name="Morin E."/>
            <person name="Kohler A."/>
            <person name="Barry K."/>
            <person name="LaButti K."/>
            <person name="Morin E."/>
            <person name="Salamov A."/>
            <person name="Lipzen A."/>
            <person name="Mereny Z."/>
            <person name="Hegedus B."/>
            <person name="Baldrian P."/>
            <person name="Stursova M."/>
            <person name="Weitz H."/>
            <person name="Taylor A."/>
            <person name="Grigoriev I.V."/>
            <person name="Nagy L.G."/>
            <person name="Martin F."/>
            <person name="Kauserud H."/>
        </authorList>
    </citation>
    <scope>NUCLEOTIDE SEQUENCE</scope>
    <source>
        <strain evidence="1">CBHHK200</strain>
    </source>
</reference>
<evidence type="ECO:0000313" key="2">
    <source>
        <dbReference type="Proteomes" id="UP001218188"/>
    </source>
</evidence>
<name>A0AAD6SRJ2_9AGAR</name>
<sequence length="417" mass="47007">MYGSQFGHMELWWDSHRRGRCCTSRLELCQFLANVIALWKKCLHRILSLCAEHVVARSPSAPGPGKSETQQSCLKAEMEASNNSGAVEELMWNPGSEADGNGRANHTLPSHLLIVSVRLQRAKLQTNNAALLDHQNWDLVVDGEPRLNVKTTKQKKAKDCNRGKTLQLKKTGQIPGGVIRRAQPDDRSSPIEVKVSLASSKVAEPGLSPSRLVSSSQDLCLLEHCPQSGISFTPVLRRANAWRSFEIEPWHTEGAHDGHGGLHWHPITTTSVRRARDVFEPLRLVVIGNPRHVNCVDREDLEVVRHAGAFLQQFDLIQSPCTSCLGQHTLVEHFELLSETIGEKSFEGYSNFPSKNQLKNFKLLGGFFELQEKFIKFSRDLHKIRKTHHKVTSFSLEFCWKGCFTSGWRKWSLVLND</sequence>
<dbReference type="AlphaFoldDB" id="A0AAD6SRJ2"/>
<dbReference type="Proteomes" id="UP001218188">
    <property type="component" value="Unassembled WGS sequence"/>
</dbReference>
<keyword evidence="2" id="KW-1185">Reference proteome</keyword>
<proteinExistence type="predicted"/>
<protein>
    <submittedName>
        <fullName evidence="1">Uncharacterized protein</fullName>
    </submittedName>
</protein>
<comment type="caution">
    <text evidence="1">The sequence shown here is derived from an EMBL/GenBank/DDBJ whole genome shotgun (WGS) entry which is preliminary data.</text>
</comment>
<dbReference type="EMBL" id="JARJCM010000083">
    <property type="protein sequence ID" value="KAJ7031218.1"/>
    <property type="molecule type" value="Genomic_DNA"/>
</dbReference>
<gene>
    <name evidence="1" type="ORF">C8F04DRAFT_1236094</name>
</gene>